<evidence type="ECO:0000313" key="3">
    <source>
        <dbReference type="Proteomes" id="UP000332933"/>
    </source>
</evidence>
<keyword evidence="3" id="KW-1185">Reference proteome</keyword>
<evidence type="ECO:0000313" key="2">
    <source>
        <dbReference type="EMBL" id="VFT98340.1"/>
    </source>
</evidence>
<name>A0A485LI54_9STRA</name>
<accession>A0A485LI54</accession>
<dbReference type="EMBL" id="CAADRA010007018">
    <property type="protein sequence ID" value="VFT98340.1"/>
    <property type="molecule type" value="Genomic_DNA"/>
</dbReference>
<protein>
    <submittedName>
        <fullName evidence="2">Aste57867_21671 protein</fullName>
    </submittedName>
</protein>
<dbReference type="EMBL" id="VJMH01006992">
    <property type="protein sequence ID" value="KAF0686541.1"/>
    <property type="molecule type" value="Genomic_DNA"/>
</dbReference>
<gene>
    <name evidence="2" type="primary">Aste57867_21671</name>
    <name evidence="1" type="ORF">As57867_021602</name>
    <name evidence="2" type="ORF">ASTE57867_21671</name>
</gene>
<dbReference type="Proteomes" id="UP000332933">
    <property type="component" value="Unassembled WGS sequence"/>
</dbReference>
<reference evidence="1" key="2">
    <citation type="submission" date="2019-06" db="EMBL/GenBank/DDBJ databases">
        <title>Genomics analysis of Aphanomyces spp. identifies a new class of oomycete effector associated with host adaptation.</title>
        <authorList>
            <person name="Gaulin E."/>
        </authorList>
    </citation>
    <scope>NUCLEOTIDE SEQUENCE</scope>
    <source>
        <strain evidence="1">CBS 578.67</strain>
    </source>
</reference>
<organism evidence="2 3">
    <name type="scientific">Aphanomyces stellatus</name>
    <dbReference type="NCBI Taxonomy" id="120398"/>
    <lineage>
        <taxon>Eukaryota</taxon>
        <taxon>Sar</taxon>
        <taxon>Stramenopiles</taxon>
        <taxon>Oomycota</taxon>
        <taxon>Saprolegniomycetes</taxon>
        <taxon>Saprolegniales</taxon>
        <taxon>Verrucalvaceae</taxon>
        <taxon>Aphanomyces</taxon>
    </lineage>
</organism>
<sequence>MKAKSDCCQAHNLKNRQVSVASCLFPPGLVVSTKAYGSGPRSQYCQGGASRQMLQWTQPLRRLVDISRSLAEMVLQ</sequence>
<evidence type="ECO:0000313" key="1">
    <source>
        <dbReference type="EMBL" id="KAF0686541.1"/>
    </source>
</evidence>
<proteinExistence type="predicted"/>
<reference evidence="2 3" key="1">
    <citation type="submission" date="2019-03" db="EMBL/GenBank/DDBJ databases">
        <authorList>
            <person name="Gaulin E."/>
            <person name="Dumas B."/>
        </authorList>
    </citation>
    <scope>NUCLEOTIDE SEQUENCE [LARGE SCALE GENOMIC DNA]</scope>
    <source>
        <strain evidence="2">CBS 568.67</strain>
    </source>
</reference>
<dbReference type="AlphaFoldDB" id="A0A485LI54"/>